<feature type="repeat" description="ANK" evidence="8">
    <location>
        <begin position="1043"/>
        <end position="1077"/>
    </location>
</feature>
<protein>
    <submittedName>
        <fullName evidence="10">Uncharacterized protein</fullName>
    </submittedName>
</protein>
<keyword evidence="3 9" id="KW-0812">Transmembrane</keyword>
<dbReference type="InterPro" id="IPR036770">
    <property type="entry name" value="Ankyrin_rpt-contain_sf"/>
</dbReference>
<feature type="repeat" description="ANK" evidence="8">
    <location>
        <begin position="1318"/>
        <end position="1352"/>
    </location>
</feature>
<dbReference type="Proteomes" id="UP001168821">
    <property type="component" value="Unassembled WGS sequence"/>
</dbReference>
<dbReference type="Pfam" id="PF08395">
    <property type="entry name" value="7tm_7"/>
    <property type="match status" value="1"/>
</dbReference>
<proteinExistence type="predicted"/>
<evidence type="ECO:0000256" key="5">
    <source>
        <dbReference type="ARBA" id="ARBA00022989"/>
    </source>
</evidence>
<gene>
    <name evidence="10" type="ORF">Zmor_017050</name>
</gene>
<feature type="repeat" description="ANK" evidence="8">
    <location>
        <begin position="1423"/>
        <end position="1457"/>
    </location>
</feature>
<dbReference type="PROSITE" id="PS50088">
    <property type="entry name" value="ANK_REPEAT"/>
    <property type="match status" value="19"/>
</dbReference>
<evidence type="ECO:0000313" key="11">
    <source>
        <dbReference type="Proteomes" id="UP001168821"/>
    </source>
</evidence>
<dbReference type="EMBL" id="JALNTZ010000005">
    <property type="protein sequence ID" value="KAJ3650979.1"/>
    <property type="molecule type" value="Genomic_DNA"/>
</dbReference>
<evidence type="ECO:0000256" key="9">
    <source>
        <dbReference type="SAM" id="Phobius"/>
    </source>
</evidence>
<feature type="repeat" description="ANK" evidence="8">
    <location>
        <begin position="1181"/>
        <end position="1214"/>
    </location>
</feature>
<keyword evidence="2" id="KW-1003">Cell membrane</keyword>
<feature type="repeat" description="ANK" evidence="8">
    <location>
        <begin position="1010"/>
        <end position="1042"/>
    </location>
</feature>
<feature type="repeat" description="ANK" evidence="8">
    <location>
        <begin position="1603"/>
        <end position="1635"/>
    </location>
</feature>
<feature type="repeat" description="ANK" evidence="8">
    <location>
        <begin position="1250"/>
        <end position="1284"/>
    </location>
</feature>
<feature type="repeat" description="ANK" evidence="8">
    <location>
        <begin position="1458"/>
        <end position="1484"/>
    </location>
</feature>
<feature type="repeat" description="ANK" evidence="8">
    <location>
        <begin position="868"/>
        <end position="903"/>
    </location>
</feature>
<evidence type="ECO:0000313" key="10">
    <source>
        <dbReference type="EMBL" id="KAJ3650979.1"/>
    </source>
</evidence>
<feature type="repeat" description="ANK" evidence="8">
    <location>
        <begin position="1527"/>
        <end position="1559"/>
    </location>
</feature>
<dbReference type="Gene3D" id="1.25.40.20">
    <property type="entry name" value="Ankyrin repeat-containing domain"/>
    <property type="match status" value="6"/>
</dbReference>
<sequence>MLDQIKTKDSLRKEDQEVSKLLWLLEKCPLVVEDSFQTQRAIALCPERCFIILSVDETTSLGHDIFKNVSDLRKHEEIFKSVLNNFTYSLEGQREVCLNELLQWNQELATMITTSNLVQTIDRPLLIGSVKEVLPPCHVTRTLSKILIDVQFLEAITNSVIVVTEVEDLTAFVKLHLKEAQKHHLDENTDEHVCLEVRNNVVHLYKGKLSQQEFRNLCTKTPAKNKCHRFKYVDEKVLEWIESTNNLEELKTFRLSGFSTHSVHESQLVNDDNKTNIICANPGMGKSTLMKNLKISTRSSIWTILISARNHALYFRKRGGDVDGFFNYILDENCRLCHTFDAEVFRTLLEKDQVQLIWDGLDEVSDRSLEVILTLIDAISNKGVRQWITARTNVRNVLEDRFHIFSRDIKPFNQAEQQIYVQERLDLSKDDLRVIFHKIKVNVEMYSNNDILGIPLQIYMLTELFKQNSTKYADLLNTAFTLLDLYENFIHEKFEIYFNEKRQSNRKIDAVDKDCEDEMEERVNFYKELAYYVYLESKYRVIVKRTFECLTSFNNFLEKIKQERDPVGLISNVTIENVPEFSHNSYGEYFAALYLFDTNREKAKQDDFISNKKFNNIRFFLDLMLCKNSKAHVAVLCRNCIILDQCTEEDLRCRDQIGRSVLEVTCRWNEQSCCVETASSFRGKLRIENRTTTKRNKKLRFSKILKIFSACNALPCNIKKILLLLPFLIPLLHKPDFSFNIESFATMLYYAIELDYVVVFRYIENVQYLRDIYENFDPHSLLSMAVRLKSLKCLEEFLLKKQYSYVVRQDLEIPLSVCSFESDEFFSLMMKQEINLNKFVCLVCRKGSLENLKYLRSKDIRVVTEDTNGQTSMHYAFEHNSKHSFEIGKFLIDLGMSVNSTDANGLVPIHYALRTLLYSTFRELKSQDFNGVKLLTDNGATHKVPQVENFLPIYHPLPGCETLDLLLDETTRDTHNPNIVISACQVANGSLDSLYFLKSKGFKFDVPDVNGFLPIHYACKLRDVDTVKFLIQNSETVNIPDARGRMSIHFACKNMDYSVEIVDLLCEMGVSVNSEDANGRLPINYACRHEFPDIVHLLIDRGAKLNVPDGYGQFPIHEATRNDEISLDLVQLLIRNGTEVNVVDLIGDSPLHKACLNIDVDYKMMKLLLNNGANVNAANLDSEMPIHYACKYQVSMEIVKFFVGNGADLNAVTAAGYMPIHHACIHVAEDSNIIEFLVINGAKVDATDSKDNTPIHYACGNAWCGFQIVKYLIEVGTKTDVPNAGGLLPIHYACESGCDRTVKFLTRECGKENPVDNSGQTLMHHACKNREYGVEIVNILINESHSLNSLDKDNRLPIHYACENPKQGFEIVKLLTDQDVDLHSSDINKLTLMHIACRNKQDGFDIVKLMLDKNVKLDVIDVEGRLPIHYASENNVCGYGIVKLLIEKGTRVDVPDTKGRLPIHYACMNGNLKIVEALMNQDSENLDATDVDGRMPIHFACGNFKFGSVIVRLLLNKGAKLDFPDINNKMPIHYACESGSLETVKIFLDEDINFQATDADGRLPIHYASGNKFSPQSKKIHSGFQITNLLINRGLNIHVADKNQKMPIHYACQTGSHVTAKLLLDQGAKVDTPDITGRFPLHYVGQNDSYTNFKTAKYLLDHGADLNVTDSTGRTPLHYACELQYDLLLKFLIFKGAKLDVPDIDGVMPIHCACAKGYRQYVTILTDKGVKDDVADAHGRTPLHYACQNKENGYPIVKLLLERGVNQDVVDVDGVKPVDYALTTGIFGLFRAYQLNVIYSVKSGSSTGFWVKIIDVTVVMSNFTVGVLATSYKINTYLNYFRHLTKVDYLLQKKLPRSFYYFAVTAATVLIVLTIFIFDLVIGLEIGSKSQNVFTLFAYFFPFYVAYFSIFVIELVYWQLVYSIKVRLVVLNENLREINCGRGDNFCVRNNRKAIGSLVDTLKTDFNKGRSIKSTPLEKFVVLMKAYEGLSDAARTVNDFYGLVMVVVLLGCLVHLLVSPYSLRNVLMFEQSSATFIVPQFMWVGLHISRLILIIEPCHGCLQQVKETTALVCKLRLSDTDEEFRRTMDFFLSFLSQCKIEFSAFGVTTFGRNLLPAIAGAATTYLVILFQFPERF</sequence>
<evidence type="ECO:0000256" key="4">
    <source>
        <dbReference type="ARBA" id="ARBA00022737"/>
    </source>
</evidence>
<organism evidence="10 11">
    <name type="scientific">Zophobas morio</name>
    <dbReference type="NCBI Taxonomy" id="2755281"/>
    <lineage>
        <taxon>Eukaryota</taxon>
        <taxon>Metazoa</taxon>
        <taxon>Ecdysozoa</taxon>
        <taxon>Arthropoda</taxon>
        <taxon>Hexapoda</taxon>
        <taxon>Insecta</taxon>
        <taxon>Pterygota</taxon>
        <taxon>Neoptera</taxon>
        <taxon>Endopterygota</taxon>
        <taxon>Coleoptera</taxon>
        <taxon>Polyphaga</taxon>
        <taxon>Cucujiformia</taxon>
        <taxon>Tenebrionidae</taxon>
        <taxon>Zophobas</taxon>
    </lineage>
</organism>
<feature type="repeat" description="ANK" evidence="8">
    <location>
        <begin position="1111"/>
        <end position="1145"/>
    </location>
</feature>
<comment type="subcellular location">
    <subcellularLocation>
        <location evidence="1">Cell membrane</location>
        <topology evidence="1">Multi-pass membrane protein</topology>
    </subcellularLocation>
</comment>
<evidence type="ECO:0000256" key="2">
    <source>
        <dbReference type="ARBA" id="ARBA00022475"/>
    </source>
</evidence>
<dbReference type="InterPro" id="IPR002110">
    <property type="entry name" value="Ankyrin_rpt"/>
</dbReference>
<dbReference type="PANTHER" id="PTHR24198">
    <property type="entry name" value="ANKYRIN REPEAT AND PROTEIN KINASE DOMAIN-CONTAINING PROTEIN"/>
    <property type="match status" value="1"/>
</dbReference>
<dbReference type="PANTHER" id="PTHR24198:SF165">
    <property type="entry name" value="ANKYRIN REPEAT-CONTAINING PROTEIN-RELATED"/>
    <property type="match status" value="1"/>
</dbReference>
<feature type="transmembrane region" description="Helical" evidence="9">
    <location>
        <begin position="1896"/>
        <end position="1918"/>
    </location>
</feature>
<evidence type="ECO:0000256" key="8">
    <source>
        <dbReference type="PROSITE-ProRule" id="PRU00023"/>
    </source>
</evidence>
<feature type="repeat" description="ANK" evidence="8">
    <location>
        <begin position="1215"/>
        <end position="1249"/>
    </location>
</feature>
<keyword evidence="5 9" id="KW-1133">Transmembrane helix</keyword>
<dbReference type="Gene3D" id="3.40.50.300">
    <property type="entry name" value="P-loop containing nucleotide triphosphate hydrolases"/>
    <property type="match status" value="1"/>
</dbReference>
<feature type="transmembrane region" description="Helical" evidence="9">
    <location>
        <begin position="1809"/>
        <end position="1832"/>
    </location>
</feature>
<comment type="caution">
    <text evidence="10">The sequence shown here is derived from an EMBL/GenBank/DDBJ whole genome shotgun (WGS) entry which is preliminary data.</text>
</comment>
<dbReference type="PRINTS" id="PR01415">
    <property type="entry name" value="ANKYRIN"/>
</dbReference>
<dbReference type="InterPro" id="IPR013604">
    <property type="entry name" value="7TM_chemorcpt"/>
</dbReference>
<feature type="transmembrane region" description="Helical" evidence="9">
    <location>
        <begin position="1859"/>
        <end position="1884"/>
    </location>
</feature>
<feature type="repeat" description="ANK" evidence="8">
    <location>
        <begin position="1672"/>
        <end position="1704"/>
    </location>
</feature>
<evidence type="ECO:0000256" key="1">
    <source>
        <dbReference type="ARBA" id="ARBA00004651"/>
    </source>
</evidence>
<dbReference type="InterPro" id="IPR027417">
    <property type="entry name" value="P-loop_NTPase"/>
</dbReference>
<dbReference type="SMART" id="SM00248">
    <property type="entry name" value="ANK"/>
    <property type="match status" value="24"/>
</dbReference>
<keyword evidence="6 8" id="KW-0040">ANK repeat</keyword>
<evidence type="ECO:0000256" key="3">
    <source>
        <dbReference type="ARBA" id="ARBA00022692"/>
    </source>
</evidence>
<name>A0AA38MC71_9CUCU</name>
<feature type="transmembrane region" description="Helical" evidence="9">
    <location>
        <begin position="2114"/>
        <end position="2132"/>
    </location>
</feature>
<dbReference type="Pfam" id="PF12796">
    <property type="entry name" value="Ank_2"/>
    <property type="match status" value="6"/>
</dbReference>
<dbReference type="Pfam" id="PF13637">
    <property type="entry name" value="Ank_4"/>
    <property type="match status" value="1"/>
</dbReference>
<dbReference type="Pfam" id="PF13606">
    <property type="entry name" value="Ank_3"/>
    <property type="match status" value="1"/>
</dbReference>
<feature type="repeat" description="ANK" evidence="8">
    <location>
        <begin position="1146"/>
        <end position="1180"/>
    </location>
</feature>
<dbReference type="GO" id="GO:0050909">
    <property type="term" value="P:sensory perception of taste"/>
    <property type="evidence" value="ECO:0007669"/>
    <property type="project" value="InterPro"/>
</dbReference>
<dbReference type="PROSITE" id="PS50297">
    <property type="entry name" value="ANK_REP_REGION"/>
    <property type="match status" value="11"/>
</dbReference>
<feature type="repeat" description="ANK" evidence="8">
    <location>
        <begin position="1738"/>
        <end position="1772"/>
    </location>
</feature>
<feature type="repeat" description="ANK" evidence="8">
    <location>
        <begin position="1078"/>
        <end position="1110"/>
    </location>
</feature>
<keyword evidence="4" id="KW-0677">Repeat</keyword>
<reference evidence="10" key="1">
    <citation type="journal article" date="2023" name="G3 (Bethesda)">
        <title>Whole genome assemblies of Zophobas morio and Tenebrio molitor.</title>
        <authorList>
            <person name="Kaur S."/>
            <person name="Stinson S.A."/>
            <person name="diCenzo G.C."/>
        </authorList>
    </citation>
    <scope>NUCLEOTIDE SEQUENCE</scope>
    <source>
        <strain evidence="10">QUZm001</strain>
    </source>
</reference>
<feature type="repeat" description="ANK" evidence="8">
    <location>
        <begin position="1492"/>
        <end position="1526"/>
    </location>
</feature>
<accession>A0AA38MC71</accession>
<evidence type="ECO:0000256" key="7">
    <source>
        <dbReference type="ARBA" id="ARBA00023136"/>
    </source>
</evidence>
<keyword evidence="7 9" id="KW-0472">Membrane</keyword>
<feature type="repeat" description="ANK" evidence="8">
    <location>
        <begin position="1636"/>
        <end position="1671"/>
    </location>
</feature>
<evidence type="ECO:0000256" key="6">
    <source>
        <dbReference type="ARBA" id="ARBA00023043"/>
    </source>
</evidence>
<dbReference type="GO" id="GO:0005886">
    <property type="term" value="C:plasma membrane"/>
    <property type="evidence" value="ECO:0007669"/>
    <property type="project" value="UniProtKB-SubCell"/>
</dbReference>
<feature type="transmembrane region" description="Helical" evidence="9">
    <location>
        <begin position="2000"/>
        <end position="2018"/>
    </location>
</feature>
<dbReference type="SUPFAM" id="SSF48403">
    <property type="entry name" value="Ankyrin repeat"/>
    <property type="match status" value="4"/>
</dbReference>
<keyword evidence="11" id="KW-1185">Reference proteome</keyword>
<feature type="repeat" description="ANK" evidence="8">
    <location>
        <begin position="1705"/>
        <end position="1737"/>
    </location>
</feature>